<evidence type="ECO:0000256" key="1">
    <source>
        <dbReference type="SAM" id="MobiDB-lite"/>
    </source>
</evidence>
<name>A0A9N9NGA4_9GLOM</name>
<feature type="region of interest" description="Disordered" evidence="1">
    <location>
        <begin position="42"/>
        <end position="67"/>
    </location>
</feature>
<sequence>MTKNQNSDQLQSSHNSRRSEALRNLLERVPGLRVLNYIDIIDDNENREPEIPSSRNAQIDAPMTLKE</sequence>
<comment type="caution">
    <text evidence="2">The sequence shown here is derived from an EMBL/GenBank/DDBJ whole genome shotgun (WGS) entry which is preliminary data.</text>
</comment>
<feature type="region of interest" description="Disordered" evidence="1">
    <location>
        <begin position="1"/>
        <end position="24"/>
    </location>
</feature>
<organism evidence="2 3">
    <name type="scientific">Funneliformis caledonium</name>
    <dbReference type="NCBI Taxonomy" id="1117310"/>
    <lineage>
        <taxon>Eukaryota</taxon>
        <taxon>Fungi</taxon>
        <taxon>Fungi incertae sedis</taxon>
        <taxon>Mucoromycota</taxon>
        <taxon>Glomeromycotina</taxon>
        <taxon>Glomeromycetes</taxon>
        <taxon>Glomerales</taxon>
        <taxon>Glomeraceae</taxon>
        <taxon>Funneliformis</taxon>
    </lineage>
</organism>
<keyword evidence="3" id="KW-1185">Reference proteome</keyword>
<accession>A0A9N9NGA4</accession>
<dbReference type="EMBL" id="CAJVPQ010013205">
    <property type="protein sequence ID" value="CAG8734959.1"/>
    <property type="molecule type" value="Genomic_DNA"/>
</dbReference>
<gene>
    <name evidence="2" type="ORF">FCALED_LOCUS15239</name>
</gene>
<protein>
    <submittedName>
        <fullName evidence="2">14110_t:CDS:1</fullName>
    </submittedName>
</protein>
<evidence type="ECO:0000313" key="3">
    <source>
        <dbReference type="Proteomes" id="UP000789570"/>
    </source>
</evidence>
<reference evidence="2" key="1">
    <citation type="submission" date="2021-06" db="EMBL/GenBank/DDBJ databases">
        <authorList>
            <person name="Kallberg Y."/>
            <person name="Tangrot J."/>
            <person name="Rosling A."/>
        </authorList>
    </citation>
    <scope>NUCLEOTIDE SEQUENCE</scope>
    <source>
        <strain evidence="2">UK204</strain>
    </source>
</reference>
<dbReference type="AlphaFoldDB" id="A0A9N9NGA4"/>
<dbReference type="Proteomes" id="UP000789570">
    <property type="component" value="Unassembled WGS sequence"/>
</dbReference>
<evidence type="ECO:0000313" key="2">
    <source>
        <dbReference type="EMBL" id="CAG8734959.1"/>
    </source>
</evidence>
<proteinExistence type="predicted"/>
<feature type="compositionally biased region" description="Polar residues" evidence="1">
    <location>
        <begin position="1"/>
        <end position="14"/>
    </location>
</feature>
<feature type="non-terminal residue" evidence="2">
    <location>
        <position position="67"/>
    </location>
</feature>